<reference evidence="4" key="2">
    <citation type="submission" date="2015-01" db="EMBL/GenBank/DDBJ databases">
        <title>Evolutionary Origins and Diversification of the Mycorrhizal Mutualists.</title>
        <authorList>
            <consortium name="DOE Joint Genome Institute"/>
            <consortium name="Mycorrhizal Genomics Consortium"/>
            <person name="Kohler A."/>
            <person name="Kuo A."/>
            <person name="Nagy L.G."/>
            <person name="Floudas D."/>
            <person name="Copeland A."/>
            <person name="Barry K.W."/>
            <person name="Cichocki N."/>
            <person name="Veneault-Fourrey C."/>
            <person name="LaButti K."/>
            <person name="Lindquist E.A."/>
            <person name="Lipzen A."/>
            <person name="Lundell T."/>
            <person name="Morin E."/>
            <person name="Murat C."/>
            <person name="Riley R."/>
            <person name="Ohm R."/>
            <person name="Sun H."/>
            <person name="Tunlid A."/>
            <person name="Henrissat B."/>
            <person name="Grigoriev I.V."/>
            <person name="Hibbett D.S."/>
            <person name="Martin F."/>
        </authorList>
    </citation>
    <scope>NUCLEOTIDE SEQUENCE [LARGE SCALE GENOMIC DNA]</scope>
    <source>
        <strain evidence="4">F 1598</strain>
    </source>
</reference>
<dbReference type="OrthoDB" id="431202at2759"/>
<feature type="transmembrane region" description="Helical" evidence="2">
    <location>
        <begin position="95"/>
        <end position="117"/>
    </location>
</feature>
<feature type="transmembrane region" description="Helical" evidence="2">
    <location>
        <begin position="151"/>
        <end position="173"/>
    </location>
</feature>
<dbReference type="HOGENOM" id="CLU_046739_1_0_1"/>
<gene>
    <name evidence="3" type="ORF">PILCRDRAFT_811771</name>
</gene>
<feature type="compositionally biased region" description="Basic and acidic residues" evidence="1">
    <location>
        <begin position="234"/>
        <end position="244"/>
    </location>
</feature>
<organism evidence="3 4">
    <name type="scientific">Piloderma croceum (strain F 1598)</name>
    <dbReference type="NCBI Taxonomy" id="765440"/>
    <lineage>
        <taxon>Eukaryota</taxon>
        <taxon>Fungi</taxon>
        <taxon>Dikarya</taxon>
        <taxon>Basidiomycota</taxon>
        <taxon>Agaricomycotina</taxon>
        <taxon>Agaricomycetes</taxon>
        <taxon>Agaricomycetidae</taxon>
        <taxon>Atheliales</taxon>
        <taxon>Atheliaceae</taxon>
        <taxon>Piloderma</taxon>
    </lineage>
</organism>
<feature type="transmembrane region" description="Helical" evidence="2">
    <location>
        <begin position="194"/>
        <end position="215"/>
    </location>
</feature>
<dbReference type="GO" id="GO:0016020">
    <property type="term" value="C:membrane"/>
    <property type="evidence" value="ECO:0007669"/>
    <property type="project" value="TreeGrafter"/>
</dbReference>
<reference evidence="3 4" key="1">
    <citation type="submission" date="2014-04" db="EMBL/GenBank/DDBJ databases">
        <authorList>
            <consortium name="DOE Joint Genome Institute"/>
            <person name="Kuo A."/>
            <person name="Tarkka M."/>
            <person name="Buscot F."/>
            <person name="Kohler A."/>
            <person name="Nagy L.G."/>
            <person name="Floudas D."/>
            <person name="Copeland A."/>
            <person name="Barry K.W."/>
            <person name="Cichocki N."/>
            <person name="Veneault-Fourrey C."/>
            <person name="LaButti K."/>
            <person name="Lindquist E.A."/>
            <person name="Lipzen A."/>
            <person name="Lundell T."/>
            <person name="Morin E."/>
            <person name="Murat C."/>
            <person name="Sun H."/>
            <person name="Tunlid A."/>
            <person name="Henrissat B."/>
            <person name="Grigoriev I.V."/>
            <person name="Hibbett D.S."/>
            <person name="Martin F."/>
            <person name="Nordberg H.P."/>
            <person name="Cantor M.N."/>
            <person name="Hua S.X."/>
        </authorList>
    </citation>
    <scope>NUCLEOTIDE SEQUENCE [LARGE SCALE GENOMIC DNA]</scope>
    <source>
        <strain evidence="3 4">F 1598</strain>
    </source>
</reference>
<sequence length="446" mass="49025">MPLPGVGPPNNGTADYPVDQRSCQLLGPTALIVQALMGVLVILSLVYKRHREKLKRPWRIWLFDVSKQVVGQMFVHGANVFISDLGSHHSAGNACVYYFLNILIDTTIGVALIYIILRFITYILADRAHLKGFESGQYGNPPSFAFWLRQAAVYVLSLTSMKLLVVGLFALYPGIFKIGDWLLSWTRTGDGKDAFQVIVAMGLFPIAMNILQFWLIDSIVKASEDTSFTLQSDTPRHSHEDSQREPLFGILSDDEDDDDAGALSRHDVENPRSRSRDVNDVSTPEENKSGTSGTTTPGVSEGGTSVPLHAYPPNVDNTGTSTPSSSRKGSISPQPEEPIHKYKRSIPAPLHIRISPQPAVNSPEPPSNRPKPPPVGKGMPESIPAAIQQEPDKDWAAWDDSDDWANRVGEDDWTGKRLEHKKNGLSEAWGPSPVLRQQQHVSAVGS</sequence>
<feature type="transmembrane region" description="Helical" evidence="2">
    <location>
        <begin position="25"/>
        <end position="47"/>
    </location>
</feature>
<evidence type="ECO:0000313" key="3">
    <source>
        <dbReference type="EMBL" id="KIM91253.1"/>
    </source>
</evidence>
<dbReference type="InterPro" id="IPR022127">
    <property type="entry name" value="STIMATE/YPL162C"/>
</dbReference>
<feature type="compositionally biased region" description="Basic and acidic residues" evidence="1">
    <location>
        <begin position="264"/>
        <end position="279"/>
    </location>
</feature>
<name>A0A0C3BXI1_PILCF</name>
<feature type="compositionally biased region" description="Basic and acidic residues" evidence="1">
    <location>
        <begin position="404"/>
        <end position="415"/>
    </location>
</feature>
<evidence type="ECO:0000256" key="2">
    <source>
        <dbReference type="SAM" id="Phobius"/>
    </source>
</evidence>
<evidence type="ECO:0000313" key="4">
    <source>
        <dbReference type="Proteomes" id="UP000054166"/>
    </source>
</evidence>
<keyword evidence="2" id="KW-1133">Transmembrane helix</keyword>
<feature type="region of interest" description="Disordered" evidence="1">
    <location>
        <begin position="230"/>
        <end position="388"/>
    </location>
</feature>
<dbReference type="STRING" id="765440.A0A0C3BXI1"/>
<feature type="compositionally biased region" description="Polar residues" evidence="1">
    <location>
        <begin position="315"/>
        <end position="333"/>
    </location>
</feature>
<keyword evidence="2" id="KW-0472">Membrane</keyword>
<proteinExistence type="predicted"/>
<dbReference type="Proteomes" id="UP000054166">
    <property type="component" value="Unassembled WGS sequence"/>
</dbReference>
<dbReference type="AlphaFoldDB" id="A0A0C3BXI1"/>
<feature type="region of interest" description="Disordered" evidence="1">
    <location>
        <begin position="396"/>
        <end position="415"/>
    </location>
</feature>
<evidence type="ECO:0000256" key="1">
    <source>
        <dbReference type="SAM" id="MobiDB-lite"/>
    </source>
</evidence>
<feature type="region of interest" description="Disordered" evidence="1">
    <location>
        <begin position="423"/>
        <end position="446"/>
    </location>
</feature>
<feature type="compositionally biased region" description="Pro residues" evidence="1">
    <location>
        <begin position="363"/>
        <end position="375"/>
    </location>
</feature>
<keyword evidence="4" id="KW-1185">Reference proteome</keyword>
<evidence type="ECO:0008006" key="5">
    <source>
        <dbReference type="Google" id="ProtNLM"/>
    </source>
</evidence>
<accession>A0A0C3BXI1</accession>
<keyword evidence="2" id="KW-0812">Transmembrane</keyword>
<dbReference type="InParanoid" id="A0A0C3BXI1"/>
<dbReference type="PANTHER" id="PTHR31735:SF1">
    <property type="entry name" value="VACUOLAR MEMBRANE PROTEIN YPL162C"/>
    <property type="match status" value="1"/>
</dbReference>
<dbReference type="PANTHER" id="PTHR31735">
    <property type="entry name" value="VACUOLAR MEMBRANE PROTEIN YPL162C"/>
    <property type="match status" value="1"/>
</dbReference>
<feature type="compositionally biased region" description="Low complexity" evidence="1">
    <location>
        <begin position="289"/>
        <end position="305"/>
    </location>
</feature>
<dbReference type="Pfam" id="PF12400">
    <property type="entry name" value="STIMATE"/>
    <property type="match status" value="1"/>
</dbReference>
<protein>
    <recommendedName>
        <fullName evidence="5">Vacuolar membrane protein</fullName>
    </recommendedName>
</protein>
<dbReference type="EMBL" id="KN832972">
    <property type="protein sequence ID" value="KIM91253.1"/>
    <property type="molecule type" value="Genomic_DNA"/>
</dbReference>
<feature type="compositionally biased region" description="Polar residues" evidence="1">
    <location>
        <begin position="435"/>
        <end position="446"/>
    </location>
</feature>